<organism evidence="9 10">
    <name type="scientific">Flaviflexus ciconiae</name>
    <dbReference type="NCBI Taxonomy" id="2496867"/>
    <lineage>
        <taxon>Bacteria</taxon>
        <taxon>Bacillati</taxon>
        <taxon>Actinomycetota</taxon>
        <taxon>Actinomycetes</taxon>
        <taxon>Actinomycetales</taxon>
        <taxon>Actinomycetaceae</taxon>
        <taxon>Flaviflexus</taxon>
    </lineage>
</organism>
<evidence type="ECO:0000256" key="3">
    <source>
        <dbReference type="ARBA" id="ARBA00022448"/>
    </source>
</evidence>
<feature type="transmembrane region" description="Helical" evidence="8">
    <location>
        <begin position="340"/>
        <end position="360"/>
    </location>
</feature>
<dbReference type="PROSITE" id="PS01303">
    <property type="entry name" value="BCCT"/>
    <property type="match status" value="1"/>
</dbReference>
<feature type="transmembrane region" description="Helical" evidence="8">
    <location>
        <begin position="308"/>
        <end position="328"/>
    </location>
</feature>
<dbReference type="PANTHER" id="PTHR30047:SF7">
    <property type="entry name" value="HIGH-AFFINITY CHOLINE TRANSPORT PROTEIN"/>
    <property type="match status" value="1"/>
</dbReference>
<dbReference type="GO" id="GO:0022857">
    <property type="term" value="F:transmembrane transporter activity"/>
    <property type="evidence" value="ECO:0007669"/>
    <property type="project" value="InterPro"/>
</dbReference>
<evidence type="ECO:0000256" key="8">
    <source>
        <dbReference type="SAM" id="Phobius"/>
    </source>
</evidence>
<dbReference type="NCBIfam" id="NF007399">
    <property type="entry name" value="PRK09928.1"/>
    <property type="match status" value="1"/>
</dbReference>
<evidence type="ECO:0000256" key="7">
    <source>
        <dbReference type="ARBA" id="ARBA00023136"/>
    </source>
</evidence>
<feature type="transmembrane region" description="Helical" evidence="8">
    <location>
        <begin position="253"/>
        <end position="271"/>
    </location>
</feature>
<keyword evidence="5 8" id="KW-0812">Transmembrane</keyword>
<evidence type="ECO:0000256" key="5">
    <source>
        <dbReference type="ARBA" id="ARBA00022692"/>
    </source>
</evidence>
<feature type="transmembrane region" description="Helical" evidence="8">
    <location>
        <begin position="7"/>
        <end position="24"/>
    </location>
</feature>
<feature type="transmembrane region" description="Helical" evidence="8">
    <location>
        <begin position="133"/>
        <end position="156"/>
    </location>
</feature>
<evidence type="ECO:0000313" key="9">
    <source>
        <dbReference type="EMBL" id="AZQ77399.1"/>
    </source>
</evidence>
<dbReference type="KEGG" id="flh:EJ997_08705"/>
<reference evidence="9 10" key="1">
    <citation type="submission" date="2018-12" db="EMBL/GenBank/DDBJ databases">
        <title>Complete genome sequence of Flaviflexus sp. H23T48.</title>
        <authorList>
            <person name="Bae J.-W."/>
            <person name="Lee J.-Y."/>
        </authorList>
    </citation>
    <scope>NUCLEOTIDE SEQUENCE [LARGE SCALE GENOMIC DNA]</scope>
    <source>
        <strain evidence="9 10">H23T48</strain>
    </source>
</reference>
<gene>
    <name evidence="9" type="ORF">EJ997_08705</name>
</gene>
<dbReference type="Pfam" id="PF02028">
    <property type="entry name" value="BCCT"/>
    <property type="match status" value="1"/>
</dbReference>
<proteinExistence type="inferred from homology"/>
<evidence type="ECO:0000256" key="4">
    <source>
        <dbReference type="ARBA" id="ARBA00022475"/>
    </source>
</evidence>
<evidence type="ECO:0000313" key="10">
    <source>
        <dbReference type="Proteomes" id="UP000280344"/>
    </source>
</evidence>
<keyword evidence="3" id="KW-0813">Transport</keyword>
<feature type="transmembrane region" description="Helical" evidence="8">
    <location>
        <begin position="221"/>
        <end position="241"/>
    </location>
</feature>
<feature type="transmembrane region" description="Helical" evidence="8">
    <location>
        <begin position="399"/>
        <end position="418"/>
    </location>
</feature>
<dbReference type="OrthoDB" id="9775735at2"/>
<dbReference type="Proteomes" id="UP000280344">
    <property type="component" value="Chromosome"/>
</dbReference>
<protein>
    <submittedName>
        <fullName evidence="9">BCCT family transporter</fullName>
    </submittedName>
</protein>
<evidence type="ECO:0000256" key="1">
    <source>
        <dbReference type="ARBA" id="ARBA00004651"/>
    </source>
</evidence>
<feature type="transmembrane region" description="Helical" evidence="8">
    <location>
        <begin position="44"/>
        <end position="64"/>
    </location>
</feature>
<comment type="subcellular location">
    <subcellularLocation>
        <location evidence="1">Cell membrane</location>
        <topology evidence="1">Multi-pass membrane protein</topology>
    </subcellularLocation>
</comment>
<keyword evidence="6 8" id="KW-1133">Transmembrane helix</keyword>
<keyword evidence="7 8" id="KW-0472">Membrane</keyword>
<evidence type="ECO:0000256" key="2">
    <source>
        <dbReference type="ARBA" id="ARBA00005658"/>
    </source>
</evidence>
<dbReference type="InterPro" id="IPR000060">
    <property type="entry name" value="BCCT_transptr"/>
</dbReference>
<dbReference type="PANTHER" id="PTHR30047">
    <property type="entry name" value="HIGH-AFFINITY CHOLINE TRANSPORT PROTEIN-RELATED"/>
    <property type="match status" value="1"/>
</dbReference>
<sequence>MEINWPVFIVSVVTLVGVSAWTIFGTESATKVLGNVTGWIGQWFGWFYILLATVVVVFVLYVAFSRLGKLRLGPENSRPEFSTFSWVSMLFAAGIGTDLMFFAVAEPVTQYMQPPQTQPESIPAAEEATVWTIFHYGLTGWAMYALMGMALGYMAYRHKRPLAARSALYPIFGDRVNGWLGSVVDAAALLGSVFGLATTLGIGVVQINVGLDILFGVEQGIPAQVSLVALAIVVASISATTGVAKGIRILSQLNVGLAVALAAWVLFWGRTDYLLNALVMNVGDLVAGFPSMTADTMAFNDVSGWMNAWTLFFWAWWVAWASFVGMFLARISRGRTLRQFVLGTLTFPLMYIIMWISIFGNAALDRVINGGEDGNGDTGFANATIDSPELGFFTLIQDYPAATLVVGVATIVALLFYVTSADSGALVMANLTSKLPTPRVDAKAWNRIVWAVISGVLTIGMLLVGGVTALQSATLIMGLPFAIVMLFVMAGLMKALRQDVHRADSLEHSERNVVAGAGAHRYYLEKGPNWRDRLTHAFGQVSSKQAIEYLDRVAEPALRAVAEEMSKNGSGVNVEVVRGDLDVVDDLRQETKVYDRLKITAFEGANQFVYRIIAVNAPTPVYGGRMHAARDRSVRLEVHTTAGGTTYDVMGYSGNAIIHDYLNHFDRHQEYLRNQEETKADQ</sequence>
<feature type="transmembrane region" description="Helical" evidence="8">
    <location>
        <begin position="176"/>
        <end position="209"/>
    </location>
</feature>
<accession>A0A3S9PYH0</accession>
<feature type="transmembrane region" description="Helical" evidence="8">
    <location>
        <begin position="84"/>
        <end position="105"/>
    </location>
</feature>
<feature type="transmembrane region" description="Helical" evidence="8">
    <location>
        <begin position="473"/>
        <end position="492"/>
    </location>
</feature>
<name>A0A3S9PYH0_9ACTO</name>
<dbReference type="AlphaFoldDB" id="A0A3S9PYH0"/>
<dbReference type="InterPro" id="IPR018093">
    <property type="entry name" value="BCCT_CS"/>
</dbReference>
<keyword evidence="10" id="KW-1185">Reference proteome</keyword>
<evidence type="ECO:0000256" key="6">
    <source>
        <dbReference type="ARBA" id="ARBA00022989"/>
    </source>
</evidence>
<keyword evidence="4" id="KW-1003">Cell membrane</keyword>
<dbReference type="NCBIfam" id="TIGR00842">
    <property type="entry name" value="bcct"/>
    <property type="match status" value="1"/>
</dbReference>
<dbReference type="GO" id="GO:0005886">
    <property type="term" value="C:plasma membrane"/>
    <property type="evidence" value="ECO:0007669"/>
    <property type="project" value="UniProtKB-SubCell"/>
</dbReference>
<dbReference type="EMBL" id="CP034593">
    <property type="protein sequence ID" value="AZQ77399.1"/>
    <property type="molecule type" value="Genomic_DNA"/>
</dbReference>
<comment type="similarity">
    <text evidence="2">Belongs to the BCCT transporter (TC 2.A.15) family.</text>
</comment>
<feature type="transmembrane region" description="Helical" evidence="8">
    <location>
        <begin position="448"/>
        <end position="467"/>
    </location>
</feature>